<keyword evidence="3" id="KW-0813">Transport</keyword>
<dbReference type="PANTHER" id="PTHR30294">
    <property type="entry name" value="MEMBRANE COMPONENT OF ABC TRANSPORTER YHHJ-RELATED"/>
    <property type="match status" value="1"/>
</dbReference>
<dbReference type="InterPro" id="IPR013525">
    <property type="entry name" value="ABC2_TM"/>
</dbReference>
<reference evidence="10 11" key="1">
    <citation type="submission" date="2019-01" db="EMBL/GenBank/DDBJ databases">
        <title>Bacillus sp. M5HDSG1-1, whole genome shotgun sequence.</title>
        <authorList>
            <person name="Tuo L."/>
        </authorList>
    </citation>
    <scope>NUCLEOTIDE SEQUENCE [LARGE SCALE GENOMIC DNA]</scope>
    <source>
        <strain evidence="10 11">M5HDSG1-1</strain>
    </source>
</reference>
<dbReference type="PROSITE" id="PS51012">
    <property type="entry name" value="ABC_TM2"/>
    <property type="match status" value="1"/>
</dbReference>
<organism evidence="10 11">
    <name type="scientific">Niallia taxi</name>
    <dbReference type="NCBI Taxonomy" id="2499688"/>
    <lineage>
        <taxon>Bacteria</taxon>
        <taxon>Bacillati</taxon>
        <taxon>Bacillota</taxon>
        <taxon>Bacilli</taxon>
        <taxon>Bacillales</taxon>
        <taxon>Bacillaceae</taxon>
        <taxon>Niallia</taxon>
    </lineage>
</organism>
<evidence type="ECO:0000313" key="11">
    <source>
        <dbReference type="Proteomes" id="UP000288024"/>
    </source>
</evidence>
<keyword evidence="11" id="KW-1185">Reference proteome</keyword>
<dbReference type="GO" id="GO:0005886">
    <property type="term" value="C:plasma membrane"/>
    <property type="evidence" value="ECO:0007669"/>
    <property type="project" value="UniProtKB-SubCell"/>
</dbReference>
<feature type="transmembrane region" description="Helical" evidence="8">
    <location>
        <begin position="256"/>
        <end position="273"/>
    </location>
</feature>
<evidence type="ECO:0000256" key="4">
    <source>
        <dbReference type="ARBA" id="ARBA00022475"/>
    </source>
</evidence>
<evidence type="ECO:0000256" key="2">
    <source>
        <dbReference type="ARBA" id="ARBA00007783"/>
    </source>
</evidence>
<keyword evidence="7 8" id="KW-0472">Membrane</keyword>
<dbReference type="Pfam" id="PF12698">
    <property type="entry name" value="ABC2_membrane_3"/>
    <property type="match status" value="1"/>
</dbReference>
<dbReference type="InterPro" id="IPR047817">
    <property type="entry name" value="ABC2_TM_bact-type"/>
</dbReference>
<dbReference type="GO" id="GO:0140359">
    <property type="term" value="F:ABC-type transporter activity"/>
    <property type="evidence" value="ECO:0007669"/>
    <property type="project" value="InterPro"/>
</dbReference>
<evidence type="ECO:0000256" key="7">
    <source>
        <dbReference type="ARBA" id="ARBA00023136"/>
    </source>
</evidence>
<dbReference type="PANTHER" id="PTHR30294:SF38">
    <property type="entry name" value="TRANSPORT PERMEASE PROTEIN"/>
    <property type="match status" value="1"/>
</dbReference>
<gene>
    <name evidence="10" type="ORF">EM808_14665</name>
</gene>
<dbReference type="Proteomes" id="UP000288024">
    <property type="component" value="Unassembled WGS sequence"/>
</dbReference>
<feature type="transmembrane region" description="Helical" evidence="8">
    <location>
        <begin position="147"/>
        <end position="166"/>
    </location>
</feature>
<keyword evidence="6 8" id="KW-1133">Transmembrane helix</keyword>
<keyword evidence="4" id="KW-1003">Cell membrane</keyword>
<comment type="subcellular location">
    <subcellularLocation>
        <location evidence="1">Cell membrane</location>
        <topology evidence="1">Multi-pass membrane protein</topology>
    </subcellularLocation>
</comment>
<feature type="transmembrane region" description="Helical" evidence="8">
    <location>
        <begin position="21"/>
        <end position="39"/>
    </location>
</feature>
<dbReference type="AlphaFoldDB" id="A0A3S2UF12"/>
<evidence type="ECO:0000256" key="6">
    <source>
        <dbReference type="ARBA" id="ARBA00022989"/>
    </source>
</evidence>
<dbReference type="InterPro" id="IPR051449">
    <property type="entry name" value="ABC-2_transporter_component"/>
</dbReference>
<feature type="transmembrane region" description="Helical" evidence="8">
    <location>
        <begin position="221"/>
        <end position="244"/>
    </location>
</feature>
<protein>
    <submittedName>
        <fullName evidence="10">ABC transporter permease</fullName>
    </submittedName>
</protein>
<comment type="similarity">
    <text evidence="2">Belongs to the ABC-2 integral membrane protein family.</text>
</comment>
<dbReference type="RefSeq" id="WP_127738947.1">
    <property type="nucleotide sequence ID" value="NZ_RZTZ01000005.1"/>
</dbReference>
<dbReference type="EMBL" id="RZTZ01000005">
    <property type="protein sequence ID" value="RVT61490.1"/>
    <property type="molecule type" value="Genomic_DNA"/>
</dbReference>
<evidence type="ECO:0000256" key="3">
    <source>
        <dbReference type="ARBA" id="ARBA00022448"/>
    </source>
</evidence>
<evidence type="ECO:0000256" key="5">
    <source>
        <dbReference type="ARBA" id="ARBA00022692"/>
    </source>
</evidence>
<feature type="transmembrane region" description="Helical" evidence="8">
    <location>
        <begin position="313"/>
        <end position="331"/>
    </location>
</feature>
<name>A0A3S2UF12_9BACI</name>
<keyword evidence="5 8" id="KW-0812">Transmembrane</keyword>
<evidence type="ECO:0000256" key="8">
    <source>
        <dbReference type="SAM" id="Phobius"/>
    </source>
</evidence>
<accession>A0A3S2UF12</accession>
<comment type="caution">
    <text evidence="10">The sequence shown here is derived from an EMBL/GenBank/DDBJ whole genome shotgun (WGS) entry which is preliminary data.</text>
</comment>
<proteinExistence type="inferred from homology"/>
<sequence length="337" mass="37452">MRIRALVIRILQQFYRDKRTVAMMILAPIFILTMVHLVFNSDSYEPEIGLINAPSKLEEAFPANTTSIYKTEAAAKADLAAGKIDGYLQVGSTINIMVEGSNPSISKSVIEKIRTAFPSTDAASPDIKVDALYGETDMSQFDSFGPILLGFFAFFFVFLVAGVSFLRERTTGTLERLLSSPVRRWELVLSYIIGFGLFTMIQSAIIVFYAVYILGMMNEGSILLVLMTTLILSLTALTLGILLSTFAKNELQMIQFIPIIVVPQVFFSGLFPLETISRYISWISNITPLYYAGDALKDVMIRGKGLGSIAEPLIILLCFSLLFIVINIAALKRYRKI</sequence>
<feature type="domain" description="ABC transmembrane type-2" evidence="9">
    <location>
        <begin position="94"/>
        <end position="334"/>
    </location>
</feature>
<evidence type="ECO:0000256" key="1">
    <source>
        <dbReference type="ARBA" id="ARBA00004651"/>
    </source>
</evidence>
<evidence type="ECO:0000259" key="9">
    <source>
        <dbReference type="PROSITE" id="PS51012"/>
    </source>
</evidence>
<evidence type="ECO:0000313" key="10">
    <source>
        <dbReference type="EMBL" id="RVT61490.1"/>
    </source>
</evidence>
<feature type="transmembrane region" description="Helical" evidence="8">
    <location>
        <begin position="187"/>
        <end position="215"/>
    </location>
</feature>